<dbReference type="Proteomes" id="UP000765509">
    <property type="component" value="Unassembled WGS sequence"/>
</dbReference>
<gene>
    <name evidence="1" type="ORF">O181_032320</name>
</gene>
<dbReference type="EMBL" id="AVOT02011667">
    <property type="protein sequence ID" value="MBW0492605.1"/>
    <property type="molecule type" value="Genomic_DNA"/>
</dbReference>
<name>A0A9Q3D0T5_9BASI</name>
<evidence type="ECO:0000313" key="2">
    <source>
        <dbReference type="Proteomes" id="UP000765509"/>
    </source>
</evidence>
<comment type="caution">
    <text evidence="1">The sequence shown here is derived from an EMBL/GenBank/DDBJ whole genome shotgun (WGS) entry which is preliminary data.</text>
</comment>
<accession>A0A9Q3D0T5</accession>
<evidence type="ECO:0000313" key="1">
    <source>
        <dbReference type="EMBL" id="MBW0492605.1"/>
    </source>
</evidence>
<organism evidence="1 2">
    <name type="scientific">Austropuccinia psidii MF-1</name>
    <dbReference type="NCBI Taxonomy" id="1389203"/>
    <lineage>
        <taxon>Eukaryota</taxon>
        <taxon>Fungi</taxon>
        <taxon>Dikarya</taxon>
        <taxon>Basidiomycota</taxon>
        <taxon>Pucciniomycotina</taxon>
        <taxon>Pucciniomycetes</taxon>
        <taxon>Pucciniales</taxon>
        <taxon>Sphaerophragmiaceae</taxon>
        <taxon>Austropuccinia</taxon>
    </lineage>
</organism>
<reference evidence="1" key="1">
    <citation type="submission" date="2021-03" db="EMBL/GenBank/DDBJ databases">
        <title>Draft genome sequence of rust myrtle Austropuccinia psidii MF-1, a brazilian biotype.</title>
        <authorList>
            <person name="Quecine M.C."/>
            <person name="Pachon D.M.R."/>
            <person name="Bonatelli M.L."/>
            <person name="Correr F.H."/>
            <person name="Franceschini L.M."/>
            <person name="Leite T.F."/>
            <person name="Margarido G.R.A."/>
            <person name="Almeida C.A."/>
            <person name="Ferrarezi J.A."/>
            <person name="Labate C.A."/>
        </authorList>
    </citation>
    <scope>NUCLEOTIDE SEQUENCE</scope>
    <source>
        <strain evidence="1">MF-1</strain>
    </source>
</reference>
<proteinExistence type="predicted"/>
<protein>
    <submittedName>
        <fullName evidence="1">Uncharacterized protein</fullName>
    </submittedName>
</protein>
<dbReference type="AlphaFoldDB" id="A0A9Q3D0T5"/>
<sequence length="118" mass="13204">MGVPAHHPTRMHGAPTLLTDRCRSMTPVAESTEVMVTVGFEPTLLAQEDLMELKTAALDQLGQVTSRLLRDSYALNIALYLLRALRSTLCWCTKYVMTGTRRQGQLISKYEKQHIVAS</sequence>
<keyword evidence="2" id="KW-1185">Reference proteome</keyword>